<dbReference type="PANTHER" id="PTHR43128:SF16">
    <property type="entry name" value="L-LACTATE DEHYDROGENASE"/>
    <property type="match status" value="1"/>
</dbReference>
<organism evidence="4 5">
    <name type="scientific">Streptomyces lasiicapitis</name>
    <dbReference type="NCBI Taxonomy" id="1923961"/>
    <lineage>
        <taxon>Bacteria</taxon>
        <taxon>Bacillati</taxon>
        <taxon>Actinomycetota</taxon>
        <taxon>Actinomycetes</taxon>
        <taxon>Kitasatosporales</taxon>
        <taxon>Streptomycetaceae</taxon>
        <taxon>Streptomyces</taxon>
    </lineage>
</organism>
<dbReference type="InterPro" id="IPR036291">
    <property type="entry name" value="NAD(P)-bd_dom_sf"/>
</dbReference>
<dbReference type="InterPro" id="IPR001236">
    <property type="entry name" value="Lactate/malate_DH_N"/>
</dbReference>
<dbReference type="Pfam" id="PF00056">
    <property type="entry name" value="Ldh_1_N"/>
    <property type="match status" value="1"/>
</dbReference>
<evidence type="ECO:0000259" key="3">
    <source>
        <dbReference type="Pfam" id="PF00056"/>
    </source>
</evidence>
<dbReference type="EMBL" id="BMNG01000040">
    <property type="protein sequence ID" value="GGO60281.1"/>
    <property type="molecule type" value="Genomic_DNA"/>
</dbReference>
<keyword evidence="5" id="KW-1185">Reference proteome</keyword>
<reference evidence="5" key="1">
    <citation type="journal article" date="2019" name="Int. J. Syst. Evol. Microbiol.">
        <title>The Global Catalogue of Microorganisms (GCM) 10K type strain sequencing project: providing services to taxonomists for standard genome sequencing and annotation.</title>
        <authorList>
            <consortium name="The Broad Institute Genomics Platform"/>
            <consortium name="The Broad Institute Genome Sequencing Center for Infectious Disease"/>
            <person name="Wu L."/>
            <person name="Ma J."/>
        </authorList>
    </citation>
    <scope>NUCLEOTIDE SEQUENCE [LARGE SCALE GENOMIC DNA]</scope>
    <source>
        <strain evidence="5">CGMCC 4.7349</strain>
    </source>
</reference>
<accession>A0ABQ2MZG8</accession>
<dbReference type="Proteomes" id="UP000656881">
    <property type="component" value="Unassembled WGS sequence"/>
</dbReference>
<dbReference type="Gene3D" id="3.40.50.720">
    <property type="entry name" value="NAD(P)-binding Rossmann-like Domain"/>
    <property type="match status" value="1"/>
</dbReference>
<dbReference type="PIRSF" id="PIRSF000102">
    <property type="entry name" value="Lac_mal_DH"/>
    <property type="match status" value="1"/>
</dbReference>
<dbReference type="PANTHER" id="PTHR43128">
    <property type="entry name" value="L-2-HYDROXYCARBOXYLATE DEHYDROGENASE (NAD(P)(+))"/>
    <property type="match status" value="1"/>
</dbReference>
<feature type="domain" description="Lactate/malate dehydrogenase N-terminal" evidence="3">
    <location>
        <begin position="8"/>
        <end position="140"/>
    </location>
</feature>
<dbReference type="InterPro" id="IPR015955">
    <property type="entry name" value="Lactate_DH/Glyco_Ohase_4_C"/>
</dbReference>
<evidence type="ECO:0000256" key="2">
    <source>
        <dbReference type="ARBA" id="ARBA00023027"/>
    </source>
</evidence>
<evidence type="ECO:0000313" key="5">
    <source>
        <dbReference type="Proteomes" id="UP000656881"/>
    </source>
</evidence>
<dbReference type="SUPFAM" id="SSF51735">
    <property type="entry name" value="NAD(P)-binding Rossmann-fold domains"/>
    <property type="match status" value="1"/>
</dbReference>
<proteinExistence type="predicted"/>
<keyword evidence="2" id="KW-0520">NAD</keyword>
<protein>
    <recommendedName>
        <fullName evidence="3">Lactate/malate dehydrogenase N-terminal domain-containing protein</fullName>
    </recommendedName>
</protein>
<dbReference type="Gene3D" id="3.90.110.10">
    <property type="entry name" value="Lactate dehydrogenase/glycoside hydrolase, family 4, C-terminal"/>
    <property type="match status" value="1"/>
</dbReference>
<name>A0ABQ2MZG8_9ACTN</name>
<dbReference type="PRINTS" id="PR00086">
    <property type="entry name" value="LLDHDRGNASE"/>
</dbReference>
<keyword evidence="1" id="KW-0560">Oxidoreductase</keyword>
<evidence type="ECO:0000313" key="4">
    <source>
        <dbReference type="EMBL" id="GGO60281.1"/>
    </source>
</evidence>
<evidence type="ECO:0000256" key="1">
    <source>
        <dbReference type="ARBA" id="ARBA00023002"/>
    </source>
</evidence>
<dbReference type="SUPFAM" id="SSF56327">
    <property type="entry name" value="LDH C-terminal domain-like"/>
    <property type="match status" value="1"/>
</dbReference>
<dbReference type="RefSeq" id="WP_189177906.1">
    <property type="nucleotide sequence ID" value="NZ_BMNG01000040.1"/>
</dbReference>
<dbReference type="InterPro" id="IPR001557">
    <property type="entry name" value="L-lactate/malate_DH"/>
</dbReference>
<comment type="caution">
    <text evidence="4">The sequence shown here is derived from an EMBL/GenBank/DDBJ whole genome shotgun (WGS) entry which is preliminary data.</text>
</comment>
<sequence length="306" mass="31938">MRPPVPAIGVIGAGAVGQTVSTLLMGAGWCRELLIASGSPTSAEALVADLEDMQQVLDASVLVRTAHPSQMGHCAAVVVCPRAKFTNTATADVRMAGRAANAPIVARLAHTLAGYTGTAIVVTNPVDVMTRLFAEISGSRQVYGLGSNTDTARYRLTLAHHLRVPVDAVDGQVIGEHGDDAVVCASSTRVGGLPVAVPFAEVRAELSARPRRINHGVGRARAGPAGAVLAALRAALGLTDGVIELCVNHDGRWRGIPLRFTAGQPTVCLPALDHGEAQRLLNADNKLRTAYDTLTPHLTEQEANPE</sequence>
<gene>
    <name evidence="4" type="ORF">GCM10012286_83770</name>
</gene>